<feature type="signal peptide" evidence="1">
    <location>
        <begin position="1"/>
        <end position="22"/>
    </location>
</feature>
<dbReference type="Proteomes" id="UP000289775">
    <property type="component" value="Unassembled WGS sequence"/>
</dbReference>
<protein>
    <submittedName>
        <fullName evidence="2">CHU_C domain containing protein</fullName>
    </submittedName>
</protein>
<proteinExistence type="predicted"/>
<dbReference type="OrthoDB" id="1489185at2"/>
<evidence type="ECO:0000313" key="3">
    <source>
        <dbReference type="Proteomes" id="UP000289775"/>
    </source>
</evidence>
<comment type="caution">
    <text evidence="2">The sequence shown here is derived from an EMBL/GenBank/DDBJ whole genome shotgun (WGS) entry which is preliminary data.</text>
</comment>
<organism evidence="2 3">
    <name type="scientific">Flavobacterium beibuense</name>
    <dbReference type="NCBI Taxonomy" id="657326"/>
    <lineage>
        <taxon>Bacteria</taxon>
        <taxon>Pseudomonadati</taxon>
        <taxon>Bacteroidota</taxon>
        <taxon>Flavobacteriia</taxon>
        <taxon>Flavobacteriales</taxon>
        <taxon>Flavobacteriaceae</taxon>
        <taxon>Flavobacterium</taxon>
    </lineage>
</organism>
<gene>
    <name evidence="2" type="ORF">NU09_2579</name>
</gene>
<keyword evidence="3" id="KW-1185">Reference proteome</keyword>
<sequence>MENMKKLKITYLFLLFSGVVAAQSGQTVNEGILYVSPGTLVSVESDFDNKGMGEYENNGEVLLKGNFNNDGITSFNPALGGYTRFEGYTQQNITGSIPADFYNVLFRNPNPQPAFRLYGDISISGNADFYQGIVQDDIFGGIIIFEDEATHTNTSDESFVDGYAVKNGTTDFSFPIGDGQYYRYAAISAPDDQSSAFTGKYYFEDSNVLYPHENRAQEIEIIDNREYWTIDKTGGEADVMITLSWDEFTTTPSELLVESTEAIRVVRWDTETGMWVDEGGVQDMFAKTVTTPVHVSGYGVFTLGRLRKGYLPTEDIVIYNGLTPDGDGKNDYFYIEGITNHPGNTVQIYNRWGIKVYETAEYDSNGNVFTGVSAGRATLSQRDRLPAGTYFYVIQYPHRGTTIKKSGYLYISSAD</sequence>
<accession>A0A444W725</accession>
<dbReference type="Pfam" id="PF13585">
    <property type="entry name" value="CHU_C"/>
    <property type="match status" value="1"/>
</dbReference>
<evidence type="ECO:0000256" key="1">
    <source>
        <dbReference type="SAM" id="SignalP"/>
    </source>
</evidence>
<keyword evidence="1" id="KW-0732">Signal</keyword>
<name>A0A444W725_9FLAO</name>
<reference evidence="2 3" key="1">
    <citation type="submission" date="2014-12" db="EMBL/GenBank/DDBJ databases">
        <title>Genome sequence of Flavobacterium beibuense RSKm HC5.</title>
        <authorList>
            <person name="Kim J.F."/>
            <person name="Song J.Y."/>
            <person name="Kwak M.-J."/>
            <person name="Lee S.-W."/>
        </authorList>
    </citation>
    <scope>NUCLEOTIDE SEQUENCE [LARGE SCALE GENOMIC DNA]</scope>
    <source>
        <strain evidence="2 3">RSKm HC5</strain>
    </source>
</reference>
<dbReference type="EMBL" id="JUIW01000009">
    <property type="protein sequence ID" value="RYJ41654.1"/>
    <property type="molecule type" value="Genomic_DNA"/>
</dbReference>
<evidence type="ECO:0000313" key="2">
    <source>
        <dbReference type="EMBL" id="RYJ41654.1"/>
    </source>
</evidence>
<feature type="chain" id="PRO_5019078822" evidence="1">
    <location>
        <begin position="23"/>
        <end position="415"/>
    </location>
</feature>
<dbReference type="AlphaFoldDB" id="A0A444W725"/>